<organism evidence="2 3">
    <name type="scientific">Kocuria aegyptia</name>
    <dbReference type="NCBI Taxonomy" id="330943"/>
    <lineage>
        <taxon>Bacteria</taxon>
        <taxon>Bacillati</taxon>
        <taxon>Actinomycetota</taxon>
        <taxon>Actinomycetes</taxon>
        <taxon>Micrococcales</taxon>
        <taxon>Micrococcaceae</taxon>
        <taxon>Kocuria</taxon>
    </lineage>
</organism>
<gene>
    <name evidence="2" type="ORF">GCM10009767_11130</name>
</gene>
<reference evidence="2 3" key="1">
    <citation type="journal article" date="2019" name="Int. J. Syst. Evol. Microbiol.">
        <title>The Global Catalogue of Microorganisms (GCM) 10K type strain sequencing project: providing services to taxonomists for standard genome sequencing and annotation.</title>
        <authorList>
            <consortium name="The Broad Institute Genomics Platform"/>
            <consortium name="The Broad Institute Genome Sequencing Center for Infectious Disease"/>
            <person name="Wu L."/>
            <person name="Ma J."/>
        </authorList>
    </citation>
    <scope>NUCLEOTIDE SEQUENCE [LARGE SCALE GENOMIC DNA]</scope>
    <source>
        <strain evidence="2 3">JCM 14735</strain>
    </source>
</reference>
<evidence type="ECO:0008006" key="4">
    <source>
        <dbReference type="Google" id="ProtNLM"/>
    </source>
</evidence>
<evidence type="ECO:0000256" key="1">
    <source>
        <dbReference type="SAM" id="MobiDB-lite"/>
    </source>
</evidence>
<evidence type="ECO:0000313" key="3">
    <source>
        <dbReference type="Proteomes" id="UP001501204"/>
    </source>
</evidence>
<keyword evidence="3" id="KW-1185">Reference proteome</keyword>
<dbReference type="Proteomes" id="UP001501204">
    <property type="component" value="Unassembled WGS sequence"/>
</dbReference>
<proteinExistence type="predicted"/>
<dbReference type="EMBL" id="BAAAOA010000014">
    <property type="protein sequence ID" value="GAA1753888.1"/>
    <property type="molecule type" value="Genomic_DNA"/>
</dbReference>
<feature type="region of interest" description="Disordered" evidence="1">
    <location>
        <begin position="1"/>
        <end position="21"/>
    </location>
</feature>
<accession>A0ABN2KDY1</accession>
<dbReference type="RefSeq" id="WP_344120540.1">
    <property type="nucleotide sequence ID" value="NZ_BAAAOA010000014.1"/>
</dbReference>
<feature type="region of interest" description="Disordered" evidence="1">
    <location>
        <begin position="58"/>
        <end position="91"/>
    </location>
</feature>
<protein>
    <recommendedName>
        <fullName evidence="4">Centromere-binding protein ParB C-terminal domain-containing protein</fullName>
    </recommendedName>
</protein>
<name>A0ABN2KDY1_9MICC</name>
<comment type="caution">
    <text evidence="2">The sequence shown here is derived from an EMBL/GenBank/DDBJ whole genome shotgun (WGS) entry which is preliminary data.</text>
</comment>
<sequence>MSKRPRPDNNEPVPPKRSLFRRFDDLSMRIYGPAARSRRDLRGQDQPSEQTKAWYQNLQQEYVTEKDATGRTYLRPRRPEDGPATSPENPQ</sequence>
<evidence type="ECO:0000313" key="2">
    <source>
        <dbReference type="EMBL" id="GAA1753888.1"/>
    </source>
</evidence>